<sequence>MASRLSRAQIEDGILRKLLLITTALVGFVAVPMDARADPVSAVIAAGIGFTAGTTAFAIATSVITLAGSMLLNYAAQALLGKKSGKLSAPDQRQELQQPTALPAYRYVYGYTWAPGTPVGWVVRGNILYICYLLNSRPSALPTHKVIFDERDVEAAGDPFDFAGGGASAANAPFAGNCQYWIGRGDQTTCPAQIVSDSDYFAATDAWLGRTVLWARLDCGKSDDRSQRWPATPPALNVEGLWSIEEDPRNGVSVASRNAALIVLDALRTNPIRPYGDAYLWLDSFKEAIERCEDAFPNKDGTTRARFNSDGVLVWSDGSELEDQLDPLLAAGGLRLVRVGGKLGIIPAVTRNSVYTITDFTEGQSIEMTRWQSSDDIYTECVASYTAPDRAYESAEAPAYIVPGAQAADGGVSKRLDLQLDFVTDHRQAQYLAKIAAMRSRMQRVIAGEMFPDAFRLVAGSRATVSLPSPYTAWNGEYEVESATPGAGINDDDSITLRLPVTVRETSGAIYAWDPATEEQDVEATSFNPVIPGVQPPATVTLATGGAAALVSAGATVARVEVSWPASASASADGYNWQFRSFDGSAWSEWQTGGYLGNSAERRVYISPAVVDVIYQARIQTVGFYGASEWRESGTITASGPEATVAAPEILLAVGGSGEIDLTIRQANDGGAISIEVWGSDTGSVSAAELLVTLAAGANVTVAWAEDDLGNAKTRHYWARARDVFGNASGYSARATATTSA</sequence>
<dbReference type="InterPro" id="IPR032876">
    <property type="entry name" value="J_dom"/>
</dbReference>
<feature type="domain" description="Tip attachment protein J" evidence="2">
    <location>
        <begin position="319"/>
        <end position="444"/>
    </location>
</feature>
<dbReference type="Proteomes" id="UP000285295">
    <property type="component" value="Unassembled WGS sequence"/>
</dbReference>
<dbReference type="AlphaFoldDB" id="A0A443KET7"/>
<accession>A0A443KET7</accession>
<dbReference type="EMBL" id="SAUX01000004">
    <property type="protein sequence ID" value="RWR31361.1"/>
    <property type="molecule type" value="Genomic_DNA"/>
</dbReference>
<keyword evidence="1" id="KW-0812">Transmembrane</keyword>
<evidence type="ECO:0000313" key="4">
    <source>
        <dbReference type="Proteomes" id="UP000285295"/>
    </source>
</evidence>
<reference evidence="3 4" key="1">
    <citation type="submission" date="2019-01" db="EMBL/GenBank/DDBJ databases">
        <title>Sinorhodobacter populi sp. nov. isolated from the symptomatic bark tissue of Populus euramericana canker.</title>
        <authorList>
            <person name="Xu G."/>
        </authorList>
    </citation>
    <scope>NUCLEOTIDE SEQUENCE [LARGE SCALE GENOMIC DNA]</scope>
    <source>
        <strain evidence="3 4">D19-10-3-21</strain>
    </source>
</reference>
<evidence type="ECO:0000259" key="2">
    <source>
        <dbReference type="Pfam" id="PF13550"/>
    </source>
</evidence>
<protein>
    <recommendedName>
        <fullName evidence="2">Tip attachment protein J domain-containing protein</fullName>
    </recommendedName>
</protein>
<gene>
    <name evidence="3" type="ORF">D2T31_05010</name>
</gene>
<dbReference type="RefSeq" id="WP_128236536.1">
    <property type="nucleotide sequence ID" value="NZ_SAUX01000004.1"/>
</dbReference>
<comment type="caution">
    <text evidence="3">The sequence shown here is derived from an EMBL/GenBank/DDBJ whole genome shotgun (WGS) entry which is preliminary data.</text>
</comment>
<feature type="transmembrane region" description="Helical" evidence="1">
    <location>
        <begin position="47"/>
        <end position="76"/>
    </location>
</feature>
<organism evidence="3 4">
    <name type="scientific">Paenirhodobacter populi</name>
    <dbReference type="NCBI Taxonomy" id="2306993"/>
    <lineage>
        <taxon>Bacteria</taxon>
        <taxon>Pseudomonadati</taxon>
        <taxon>Pseudomonadota</taxon>
        <taxon>Alphaproteobacteria</taxon>
        <taxon>Rhodobacterales</taxon>
        <taxon>Rhodobacter group</taxon>
        <taxon>Paenirhodobacter</taxon>
    </lineage>
</organism>
<keyword evidence="1" id="KW-0472">Membrane</keyword>
<proteinExistence type="predicted"/>
<evidence type="ECO:0000313" key="3">
    <source>
        <dbReference type="EMBL" id="RWR31361.1"/>
    </source>
</evidence>
<evidence type="ECO:0000256" key="1">
    <source>
        <dbReference type="SAM" id="Phobius"/>
    </source>
</evidence>
<dbReference type="OrthoDB" id="7822067at2"/>
<dbReference type="Pfam" id="PF13550">
    <property type="entry name" value="Phage-tail_3"/>
    <property type="match status" value="1"/>
</dbReference>
<reference evidence="3 4" key="2">
    <citation type="submission" date="2019-01" db="EMBL/GenBank/DDBJ databases">
        <authorList>
            <person name="Li Y."/>
        </authorList>
    </citation>
    <scope>NUCLEOTIDE SEQUENCE [LARGE SCALE GENOMIC DNA]</scope>
    <source>
        <strain evidence="3 4">D19-10-3-21</strain>
    </source>
</reference>
<name>A0A443KET7_9RHOB</name>
<keyword evidence="1" id="KW-1133">Transmembrane helix</keyword>